<dbReference type="Proteomes" id="UP000596742">
    <property type="component" value="Unassembled WGS sequence"/>
</dbReference>
<proteinExistence type="predicted"/>
<dbReference type="GO" id="GO:0046872">
    <property type="term" value="F:metal ion binding"/>
    <property type="evidence" value="ECO:0007669"/>
    <property type="project" value="UniProtKB-KW"/>
</dbReference>
<keyword evidence="3 4" id="KW-0460">Magnesium</keyword>
<dbReference type="PANTHER" id="PTHR22748">
    <property type="entry name" value="AP ENDONUCLEASE"/>
    <property type="match status" value="1"/>
</dbReference>
<evidence type="ECO:0000313" key="7">
    <source>
        <dbReference type="Proteomes" id="UP000596742"/>
    </source>
</evidence>
<dbReference type="PANTHER" id="PTHR22748:SF26">
    <property type="entry name" value="ENDONUCLEASE_EXONUCLEASE_PHOSPHATASE DOMAIN-CONTAINING PROTEIN"/>
    <property type="match status" value="1"/>
</dbReference>
<keyword evidence="7" id="KW-1185">Reference proteome</keyword>
<feature type="site" description="Transition state stabilizer" evidence="5">
    <location>
        <position position="136"/>
    </location>
</feature>
<dbReference type="Gene3D" id="3.60.10.10">
    <property type="entry name" value="Endonuclease/exonuclease/phosphatase"/>
    <property type="match status" value="1"/>
</dbReference>
<protein>
    <recommendedName>
        <fullName evidence="8">Endonuclease/exonuclease/phosphatase domain-containing protein</fullName>
    </recommendedName>
</protein>
<accession>A0A8B6CV45</accession>
<comment type="caution">
    <text evidence="6">The sequence shown here is derived from an EMBL/GenBank/DDBJ whole genome shotgun (WGS) entry which is preliminary data.</text>
</comment>
<dbReference type="AlphaFoldDB" id="A0A8B6CV45"/>
<evidence type="ECO:0000256" key="4">
    <source>
        <dbReference type="PIRSR" id="PIRSR604808-2"/>
    </source>
</evidence>
<feature type="binding site" evidence="4">
    <location>
        <position position="2"/>
    </location>
    <ligand>
        <name>Mg(2+)</name>
        <dbReference type="ChEBI" id="CHEBI:18420"/>
        <label>1</label>
    </ligand>
</feature>
<keyword evidence="2" id="KW-0378">Hydrolase</keyword>
<organism evidence="6 7">
    <name type="scientific">Mytilus galloprovincialis</name>
    <name type="common">Mediterranean mussel</name>
    <dbReference type="NCBI Taxonomy" id="29158"/>
    <lineage>
        <taxon>Eukaryota</taxon>
        <taxon>Metazoa</taxon>
        <taxon>Spiralia</taxon>
        <taxon>Lophotrochozoa</taxon>
        <taxon>Mollusca</taxon>
        <taxon>Bivalvia</taxon>
        <taxon>Autobranchia</taxon>
        <taxon>Pteriomorphia</taxon>
        <taxon>Mytilida</taxon>
        <taxon>Mytiloidea</taxon>
        <taxon>Mytilidae</taxon>
        <taxon>Mytilinae</taxon>
        <taxon>Mytilus</taxon>
    </lineage>
</organism>
<evidence type="ECO:0000256" key="3">
    <source>
        <dbReference type="ARBA" id="ARBA00022842"/>
    </source>
</evidence>
<evidence type="ECO:0000256" key="1">
    <source>
        <dbReference type="ARBA" id="ARBA00022723"/>
    </source>
</evidence>
<dbReference type="GO" id="GO:0005634">
    <property type="term" value="C:nucleus"/>
    <property type="evidence" value="ECO:0007669"/>
    <property type="project" value="TreeGrafter"/>
</dbReference>
<keyword evidence="4" id="KW-0464">Manganese</keyword>
<evidence type="ECO:0000256" key="2">
    <source>
        <dbReference type="ARBA" id="ARBA00022801"/>
    </source>
</evidence>
<dbReference type="GO" id="GO:0006284">
    <property type="term" value="P:base-excision repair"/>
    <property type="evidence" value="ECO:0007669"/>
    <property type="project" value="TreeGrafter"/>
</dbReference>
<feature type="binding site" evidence="4">
    <location>
        <position position="32"/>
    </location>
    <ligand>
        <name>Mg(2+)</name>
        <dbReference type="ChEBI" id="CHEBI:18420"/>
        <label>1</label>
    </ligand>
</feature>
<feature type="binding site" evidence="4">
    <location>
        <position position="136"/>
    </location>
    <ligand>
        <name>Mg(2+)</name>
        <dbReference type="ChEBI" id="CHEBI:18420"/>
        <label>1</label>
    </ligand>
</feature>
<dbReference type="InterPro" id="IPR036691">
    <property type="entry name" value="Endo/exonu/phosph_ase_sf"/>
</dbReference>
<reference evidence="6" key="1">
    <citation type="submission" date="2018-11" db="EMBL/GenBank/DDBJ databases">
        <authorList>
            <person name="Alioto T."/>
            <person name="Alioto T."/>
        </authorList>
    </citation>
    <scope>NUCLEOTIDE SEQUENCE</scope>
</reference>
<evidence type="ECO:0000256" key="5">
    <source>
        <dbReference type="PIRSR" id="PIRSR604808-3"/>
    </source>
</evidence>
<feature type="binding site" evidence="4">
    <location>
        <position position="134"/>
    </location>
    <ligand>
        <name>Mg(2+)</name>
        <dbReference type="ChEBI" id="CHEBI:18420"/>
        <label>1</label>
    </ligand>
</feature>
<dbReference type="InterPro" id="IPR004808">
    <property type="entry name" value="AP_endonuc_1"/>
</dbReference>
<dbReference type="OrthoDB" id="9836372at2759"/>
<gene>
    <name evidence="6" type="ORF">MGAL_10B066070</name>
</gene>
<sequence>MNVRGIFSSKKKRLDIFDWVRGKHASIICFQETHSNDDIEKLWQDEWGNTCIFSHCNNKSAGVSVMFTKGLDFKIHDSKIDQKGRFIVLDLSLYEQRITFFTVYGFNTDEPSLFSDILHNISCYINTSILMCIDWNVVQDFHMDTYNILHNRNLNSGNKIEEISQTFELLDPWRTCHPDDKKIYLASNLPYQAESIRLFFLVSEDLFSLMKNAKLLYLDTKPITQPLCFTFSASLDKRGKGYWKFNSQLLRDTVYVEKAPTEAVQTNLNDKKVELESMREQKIEGLLLRSRANWHENDFSQGGLNMVHLQSFCTYLKLSWVKRFLSNSDGTWQNLLLAELKQLGGDRVFTLQKDKIKEISNRLKNPFWKDIFECLHMAKPYTKLCVPEILSLDILNFIPISEYPVYMKWKLYGIQFIKGHCR</sequence>
<dbReference type="GO" id="GO:0003906">
    <property type="term" value="F:DNA-(apurinic or apyrimidinic site) endonuclease activity"/>
    <property type="evidence" value="ECO:0007669"/>
    <property type="project" value="TreeGrafter"/>
</dbReference>
<name>A0A8B6CV45_MYTGA</name>
<evidence type="ECO:0008006" key="8">
    <source>
        <dbReference type="Google" id="ProtNLM"/>
    </source>
</evidence>
<dbReference type="GO" id="GO:0008081">
    <property type="term" value="F:phosphoric diester hydrolase activity"/>
    <property type="evidence" value="ECO:0007669"/>
    <property type="project" value="TreeGrafter"/>
</dbReference>
<keyword evidence="1 4" id="KW-0479">Metal-binding</keyword>
<evidence type="ECO:0000313" key="6">
    <source>
        <dbReference type="EMBL" id="VDI09879.1"/>
    </source>
</evidence>
<comment type="cofactor">
    <cofactor evidence="4">
        <name>Mg(2+)</name>
        <dbReference type="ChEBI" id="CHEBI:18420"/>
    </cofactor>
    <cofactor evidence="4">
        <name>Mn(2+)</name>
        <dbReference type="ChEBI" id="CHEBI:29035"/>
    </cofactor>
    <text evidence="4">Probably binds two magnesium or manganese ions per subunit.</text>
</comment>
<dbReference type="SUPFAM" id="SSF56219">
    <property type="entry name" value="DNase I-like"/>
    <property type="match status" value="1"/>
</dbReference>
<dbReference type="GO" id="GO:0008311">
    <property type="term" value="F:double-stranded DNA 3'-5' DNA exonuclease activity"/>
    <property type="evidence" value="ECO:0007669"/>
    <property type="project" value="TreeGrafter"/>
</dbReference>
<dbReference type="EMBL" id="UYJE01002340">
    <property type="protein sequence ID" value="VDI09879.1"/>
    <property type="molecule type" value="Genomic_DNA"/>
</dbReference>